<evidence type="ECO:0000256" key="4">
    <source>
        <dbReference type="ARBA" id="ARBA00022989"/>
    </source>
</evidence>
<dbReference type="GO" id="GO:0005886">
    <property type="term" value="C:plasma membrane"/>
    <property type="evidence" value="ECO:0007669"/>
    <property type="project" value="TreeGrafter"/>
</dbReference>
<comment type="similarity">
    <text evidence="2">Belongs to the UPF0014 family.</text>
</comment>
<accession>A0AAJ1V2V9</accession>
<dbReference type="EMBL" id="JASOOE010000003">
    <property type="protein sequence ID" value="MDK7186786.1"/>
    <property type="molecule type" value="Genomic_DNA"/>
</dbReference>
<name>A0AAJ1V2V9_9LACT</name>
<organism evidence="7 8">
    <name type="scientific">Facklamia hominis</name>
    <dbReference type="NCBI Taxonomy" id="178214"/>
    <lineage>
        <taxon>Bacteria</taxon>
        <taxon>Bacillati</taxon>
        <taxon>Bacillota</taxon>
        <taxon>Bacilli</taxon>
        <taxon>Lactobacillales</taxon>
        <taxon>Aerococcaceae</taxon>
        <taxon>Facklamia</taxon>
    </lineage>
</organism>
<gene>
    <name evidence="7" type="primary">fetB</name>
    <name evidence="7" type="ORF">QP433_02205</name>
</gene>
<dbReference type="Pfam" id="PF03649">
    <property type="entry name" value="UPF0014"/>
    <property type="match status" value="1"/>
</dbReference>
<sequence>MSQNLQVTPLALILSFSIVIIAYIISKKNNLDLTKDITIAVIRVILQLLAVGYILDTVFQVNNLYITLASIAIIIFNASWNAAGHGKSIPHPFLIALFSISVSMVIVLMILILSKILQFIPSQVIPIAGMIAGQAMMGVSLIFSNLNQTFKDQSKEISEMLALGATPTQASQTVKKMAIKNGMLPSIDSIKTTGIVTLPGMMSGLILAGINPIQAIMYQIMISFIVIGTISITTFLSSSLACRSYFNERYQLILK</sequence>
<dbReference type="RefSeq" id="WP_285065405.1">
    <property type="nucleotide sequence ID" value="NZ_JASOOE010000003.1"/>
</dbReference>
<evidence type="ECO:0000313" key="8">
    <source>
        <dbReference type="Proteomes" id="UP001229251"/>
    </source>
</evidence>
<dbReference type="AlphaFoldDB" id="A0AAJ1V2V9"/>
<feature type="transmembrane region" description="Helical" evidence="6">
    <location>
        <begin position="61"/>
        <end position="80"/>
    </location>
</feature>
<feature type="transmembrane region" description="Helical" evidence="6">
    <location>
        <begin position="125"/>
        <end position="146"/>
    </location>
</feature>
<feature type="transmembrane region" description="Helical" evidence="6">
    <location>
        <begin position="6"/>
        <end position="25"/>
    </location>
</feature>
<evidence type="ECO:0000256" key="5">
    <source>
        <dbReference type="ARBA" id="ARBA00023136"/>
    </source>
</evidence>
<reference evidence="7" key="1">
    <citation type="submission" date="2023-05" db="EMBL/GenBank/DDBJ databases">
        <title>Cataloging the Phylogenetic Diversity of Human Bladder Bacteria.</title>
        <authorList>
            <person name="Du J."/>
        </authorList>
    </citation>
    <scope>NUCLEOTIDE SEQUENCE</scope>
    <source>
        <strain evidence="7">UMB1231</strain>
    </source>
</reference>
<feature type="transmembrane region" description="Helical" evidence="6">
    <location>
        <begin position="190"/>
        <end position="210"/>
    </location>
</feature>
<keyword evidence="3 6" id="KW-0812">Transmembrane</keyword>
<evidence type="ECO:0000256" key="2">
    <source>
        <dbReference type="ARBA" id="ARBA00005268"/>
    </source>
</evidence>
<keyword evidence="5 6" id="KW-0472">Membrane</keyword>
<evidence type="ECO:0000256" key="1">
    <source>
        <dbReference type="ARBA" id="ARBA00004141"/>
    </source>
</evidence>
<feature type="transmembrane region" description="Helical" evidence="6">
    <location>
        <begin position="92"/>
        <end position="113"/>
    </location>
</feature>
<comment type="caution">
    <text evidence="7">The sequence shown here is derived from an EMBL/GenBank/DDBJ whole genome shotgun (WGS) entry which is preliminary data.</text>
</comment>
<dbReference type="PANTHER" id="PTHR30028">
    <property type="entry name" value="UPF0014 INNER MEMBRANE PROTEIN YBBM-RELATED"/>
    <property type="match status" value="1"/>
</dbReference>
<evidence type="ECO:0000256" key="3">
    <source>
        <dbReference type="ARBA" id="ARBA00022692"/>
    </source>
</evidence>
<comment type="subcellular location">
    <subcellularLocation>
        <location evidence="1">Membrane</location>
        <topology evidence="1">Multi-pass membrane protein</topology>
    </subcellularLocation>
</comment>
<keyword evidence="4 6" id="KW-1133">Transmembrane helix</keyword>
<feature type="transmembrane region" description="Helical" evidence="6">
    <location>
        <begin position="216"/>
        <end position="236"/>
    </location>
</feature>
<protein>
    <submittedName>
        <fullName evidence="7">Iron export ABC transporter permease subunit FetB</fullName>
    </submittedName>
</protein>
<evidence type="ECO:0000256" key="6">
    <source>
        <dbReference type="SAM" id="Phobius"/>
    </source>
</evidence>
<dbReference type="Proteomes" id="UP001229251">
    <property type="component" value="Unassembled WGS sequence"/>
</dbReference>
<dbReference type="PANTHER" id="PTHR30028:SF0">
    <property type="entry name" value="PROTEIN ALUMINUM SENSITIVE 3"/>
    <property type="match status" value="1"/>
</dbReference>
<feature type="transmembrane region" description="Helical" evidence="6">
    <location>
        <begin position="37"/>
        <end position="55"/>
    </location>
</feature>
<evidence type="ECO:0000313" key="7">
    <source>
        <dbReference type="EMBL" id="MDK7186786.1"/>
    </source>
</evidence>
<dbReference type="InterPro" id="IPR005226">
    <property type="entry name" value="UPF0014_fam"/>
</dbReference>
<proteinExistence type="inferred from homology"/>